<organism evidence="2 3">
    <name type="scientific">Pterulicium gracile</name>
    <dbReference type="NCBI Taxonomy" id="1884261"/>
    <lineage>
        <taxon>Eukaryota</taxon>
        <taxon>Fungi</taxon>
        <taxon>Dikarya</taxon>
        <taxon>Basidiomycota</taxon>
        <taxon>Agaricomycotina</taxon>
        <taxon>Agaricomycetes</taxon>
        <taxon>Agaricomycetidae</taxon>
        <taxon>Agaricales</taxon>
        <taxon>Pleurotineae</taxon>
        <taxon>Pterulaceae</taxon>
        <taxon>Pterulicium</taxon>
    </lineage>
</organism>
<feature type="compositionally biased region" description="Low complexity" evidence="1">
    <location>
        <begin position="39"/>
        <end position="58"/>
    </location>
</feature>
<name>A0A5C3R2B8_9AGAR</name>
<evidence type="ECO:0000256" key="1">
    <source>
        <dbReference type="SAM" id="MobiDB-lite"/>
    </source>
</evidence>
<evidence type="ECO:0000313" key="3">
    <source>
        <dbReference type="Proteomes" id="UP000305067"/>
    </source>
</evidence>
<gene>
    <name evidence="2" type="ORF">BDV98DRAFT_557608</name>
</gene>
<accession>A0A5C3R2B8</accession>
<protein>
    <submittedName>
        <fullName evidence="2">Uncharacterized protein</fullName>
    </submittedName>
</protein>
<sequence>MSTNSLTTSNELNDLQRTRLMRSTRKLAAVLGTTPHLLDSPSESEPYSSDTESMSSYSRTPSPDCPMYLRSYSPSVDSRPTSRASRREGRIFTSSASMSSTSSLASWISLDHADFYDCDSARSSASSFHNTPRTPVIPPSHCSSPAIKISLPGLIPEKTIPSKPMNPLNLRLNPIPLSPSDMRFDLTSPLLPPTPRSPDTIVFAKKARKEALDASDRRKKMAKLYRTLGENVPQQLVFRKTKSTDHDADDEDDALLTPKAKSYARSRLPSFSLATTPTTLGPITNNSSHGRSSSLATPQGLLSAAAGTASLIRRGPFTHVRQSTTAFQELHSRCQSSDAVETHQPSRWQGQWSNPDITQVQHALRALKA</sequence>
<dbReference type="AlphaFoldDB" id="A0A5C3R2B8"/>
<dbReference type="EMBL" id="ML178814">
    <property type="protein sequence ID" value="TFL07300.1"/>
    <property type="molecule type" value="Genomic_DNA"/>
</dbReference>
<evidence type="ECO:0000313" key="2">
    <source>
        <dbReference type="EMBL" id="TFL07300.1"/>
    </source>
</evidence>
<feature type="region of interest" description="Disordered" evidence="1">
    <location>
        <begin position="275"/>
        <end position="297"/>
    </location>
</feature>
<feature type="region of interest" description="Disordered" evidence="1">
    <location>
        <begin position="31"/>
        <end position="89"/>
    </location>
</feature>
<reference evidence="2 3" key="1">
    <citation type="journal article" date="2019" name="Nat. Ecol. Evol.">
        <title>Megaphylogeny resolves global patterns of mushroom evolution.</title>
        <authorList>
            <person name="Varga T."/>
            <person name="Krizsan K."/>
            <person name="Foldi C."/>
            <person name="Dima B."/>
            <person name="Sanchez-Garcia M."/>
            <person name="Sanchez-Ramirez S."/>
            <person name="Szollosi G.J."/>
            <person name="Szarkandi J.G."/>
            <person name="Papp V."/>
            <person name="Albert L."/>
            <person name="Andreopoulos W."/>
            <person name="Angelini C."/>
            <person name="Antonin V."/>
            <person name="Barry K.W."/>
            <person name="Bougher N.L."/>
            <person name="Buchanan P."/>
            <person name="Buyck B."/>
            <person name="Bense V."/>
            <person name="Catcheside P."/>
            <person name="Chovatia M."/>
            <person name="Cooper J."/>
            <person name="Damon W."/>
            <person name="Desjardin D."/>
            <person name="Finy P."/>
            <person name="Geml J."/>
            <person name="Haridas S."/>
            <person name="Hughes K."/>
            <person name="Justo A."/>
            <person name="Karasinski D."/>
            <person name="Kautmanova I."/>
            <person name="Kiss B."/>
            <person name="Kocsube S."/>
            <person name="Kotiranta H."/>
            <person name="LaButti K.M."/>
            <person name="Lechner B.E."/>
            <person name="Liimatainen K."/>
            <person name="Lipzen A."/>
            <person name="Lukacs Z."/>
            <person name="Mihaltcheva S."/>
            <person name="Morgado L.N."/>
            <person name="Niskanen T."/>
            <person name="Noordeloos M.E."/>
            <person name="Ohm R.A."/>
            <person name="Ortiz-Santana B."/>
            <person name="Ovrebo C."/>
            <person name="Racz N."/>
            <person name="Riley R."/>
            <person name="Savchenko A."/>
            <person name="Shiryaev A."/>
            <person name="Soop K."/>
            <person name="Spirin V."/>
            <person name="Szebenyi C."/>
            <person name="Tomsovsky M."/>
            <person name="Tulloss R.E."/>
            <person name="Uehling J."/>
            <person name="Grigoriev I.V."/>
            <person name="Vagvolgyi C."/>
            <person name="Papp T."/>
            <person name="Martin F.M."/>
            <person name="Miettinen O."/>
            <person name="Hibbett D.S."/>
            <person name="Nagy L.G."/>
        </authorList>
    </citation>
    <scope>NUCLEOTIDE SEQUENCE [LARGE SCALE GENOMIC DNA]</scope>
    <source>
        <strain evidence="2 3">CBS 309.79</strain>
    </source>
</reference>
<keyword evidence="3" id="KW-1185">Reference proteome</keyword>
<dbReference type="OrthoDB" id="3215907at2759"/>
<dbReference type="Proteomes" id="UP000305067">
    <property type="component" value="Unassembled WGS sequence"/>
</dbReference>
<feature type="compositionally biased region" description="Polar residues" evidence="1">
    <location>
        <begin position="72"/>
        <end position="83"/>
    </location>
</feature>
<proteinExistence type="predicted"/>